<evidence type="ECO:0000313" key="3">
    <source>
        <dbReference type="EMBL" id="KAK3858433.1"/>
    </source>
</evidence>
<protein>
    <submittedName>
        <fullName evidence="3">Uncharacterized protein</fullName>
    </submittedName>
</protein>
<dbReference type="EMBL" id="JAWQEG010005313">
    <property type="protein sequence ID" value="KAK3858433.1"/>
    <property type="molecule type" value="Genomic_DNA"/>
</dbReference>
<keyword evidence="2" id="KW-0812">Transmembrane</keyword>
<reference evidence="3" key="1">
    <citation type="submission" date="2023-10" db="EMBL/GenBank/DDBJ databases">
        <title>Genome assemblies of two species of porcelain crab, Petrolisthes cinctipes and Petrolisthes manimaculis (Anomura: Porcellanidae).</title>
        <authorList>
            <person name="Angst P."/>
        </authorList>
    </citation>
    <scope>NUCLEOTIDE SEQUENCE</scope>
    <source>
        <strain evidence="3">PB745_01</strain>
        <tissue evidence="3">Gill</tissue>
    </source>
</reference>
<feature type="region of interest" description="Disordered" evidence="1">
    <location>
        <begin position="185"/>
        <end position="263"/>
    </location>
</feature>
<keyword evidence="2" id="KW-1133">Transmembrane helix</keyword>
<evidence type="ECO:0000256" key="1">
    <source>
        <dbReference type="SAM" id="MobiDB-lite"/>
    </source>
</evidence>
<proteinExistence type="predicted"/>
<organism evidence="3 4">
    <name type="scientific">Petrolisthes cinctipes</name>
    <name type="common">Flat porcelain crab</name>
    <dbReference type="NCBI Taxonomy" id="88211"/>
    <lineage>
        <taxon>Eukaryota</taxon>
        <taxon>Metazoa</taxon>
        <taxon>Ecdysozoa</taxon>
        <taxon>Arthropoda</taxon>
        <taxon>Crustacea</taxon>
        <taxon>Multicrustacea</taxon>
        <taxon>Malacostraca</taxon>
        <taxon>Eumalacostraca</taxon>
        <taxon>Eucarida</taxon>
        <taxon>Decapoda</taxon>
        <taxon>Pleocyemata</taxon>
        <taxon>Anomura</taxon>
        <taxon>Galatheoidea</taxon>
        <taxon>Porcellanidae</taxon>
        <taxon>Petrolisthes</taxon>
    </lineage>
</organism>
<feature type="transmembrane region" description="Helical" evidence="2">
    <location>
        <begin position="98"/>
        <end position="115"/>
    </location>
</feature>
<feature type="transmembrane region" description="Helical" evidence="2">
    <location>
        <begin position="70"/>
        <end position="89"/>
    </location>
</feature>
<sequence>MQKLGVTSHESRFRRGAHVIYPQSPLPPSPSLFYPSKDQHTLSTPPPTPPLLCIEFILYHPLSFLSPTSYILFSFLFHLLPSFLSTLFLRHLLSLNDFILSCNLIIILLFTHFIYTPHLATYFHLSHINNPTLLPPPQPLTSFPLILLPNPHINPTTSPTQHILPHILLVNPYINPILLPPPQPNTSFPISSSSTPHQPYPPTTSPTQHILSLYPPTTSPTLTSTLPPPQPNTSFPISSSSTPTSTLSSYHLPNPHINPTTSPTQHILPHILLVNPHINPTTSPTQHILPHILLVNPTSTLPFYHLTNPSHPFPLSSYHLPNPHINPTTSTIQPPPQPNTSFPSSSSSATLIPSHCQDGYYRRYYYTLLGFVRVVAKEWYM</sequence>
<evidence type="ECO:0000256" key="2">
    <source>
        <dbReference type="SAM" id="Phobius"/>
    </source>
</evidence>
<dbReference type="AlphaFoldDB" id="A0AAE1ENU2"/>
<feature type="compositionally biased region" description="Low complexity" evidence="1">
    <location>
        <begin position="232"/>
        <end position="249"/>
    </location>
</feature>
<feature type="compositionally biased region" description="Low complexity" evidence="1">
    <location>
        <begin position="211"/>
        <end position="225"/>
    </location>
</feature>
<feature type="compositionally biased region" description="Polar residues" evidence="1">
    <location>
        <begin position="186"/>
        <end position="197"/>
    </location>
</feature>
<name>A0AAE1ENU2_PETCI</name>
<gene>
    <name evidence="3" type="ORF">Pcinc_035378</name>
</gene>
<dbReference type="Proteomes" id="UP001286313">
    <property type="component" value="Unassembled WGS sequence"/>
</dbReference>
<keyword evidence="2" id="KW-0472">Membrane</keyword>
<comment type="caution">
    <text evidence="3">The sequence shown here is derived from an EMBL/GenBank/DDBJ whole genome shotgun (WGS) entry which is preliminary data.</text>
</comment>
<accession>A0AAE1ENU2</accession>
<feature type="compositionally biased region" description="Low complexity" evidence="1">
    <location>
        <begin position="339"/>
        <end position="348"/>
    </location>
</feature>
<keyword evidence="4" id="KW-1185">Reference proteome</keyword>
<feature type="region of interest" description="Disordered" evidence="1">
    <location>
        <begin position="326"/>
        <end position="348"/>
    </location>
</feature>
<evidence type="ECO:0000313" key="4">
    <source>
        <dbReference type="Proteomes" id="UP001286313"/>
    </source>
</evidence>